<feature type="coiled-coil region" evidence="1">
    <location>
        <begin position="357"/>
        <end position="412"/>
    </location>
</feature>
<evidence type="ECO:0000256" key="1">
    <source>
        <dbReference type="SAM" id="Coils"/>
    </source>
</evidence>
<keyword evidence="1" id="KW-0175">Coiled coil</keyword>
<name>A0A1Y1Y1F0_9FUNG</name>
<accession>A0A1Y1Y1F0</accession>
<organism evidence="3 4">
    <name type="scientific">Basidiobolus meristosporus CBS 931.73</name>
    <dbReference type="NCBI Taxonomy" id="1314790"/>
    <lineage>
        <taxon>Eukaryota</taxon>
        <taxon>Fungi</taxon>
        <taxon>Fungi incertae sedis</taxon>
        <taxon>Zoopagomycota</taxon>
        <taxon>Entomophthoromycotina</taxon>
        <taxon>Basidiobolomycetes</taxon>
        <taxon>Basidiobolales</taxon>
        <taxon>Basidiobolaceae</taxon>
        <taxon>Basidiobolus</taxon>
    </lineage>
</organism>
<evidence type="ECO:0000313" key="3">
    <source>
        <dbReference type="EMBL" id="ORX91833.1"/>
    </source>
</evidence>
<feature type="region of interest" description="Disordered" evidence="2">
    <location>
        <begin position="315"/>
        <end position="341"/>
    </location>
</feature>
<keyword evidence="4" id="KW-1185">Reference proteome</keyword>
<feature type="coiled-coil region" evidence="1">
    <location>
        <begin position="61"/>
        <end position="95"/>
    </location>
</feature>
<dbReference type="EMBL" id="MCFE01000303">
    <property type="protein sequence ID" value="ORX91833.1"/>
    <property type="molecule type" value="Genomic_DNA"/>
</dbReference>
<gene>
    <name evidence="3" type="ORF">K493DRAFT_303745</name>
</gene>
<dbReference type="InParanoid" id="A0A1Y1Y1F0"/>
<evidence type="ECO:0000313" key="4">
    <source>
        <dbReference type="Proteomes" id="UP000193498"/>
    </source>
</evidence>
<dbReference type="Proteomes" id="UP000193498">
    <property type="component" value="Unassembled WGS sequence"/>
</dbReference>
<proteinExistence type="predicted"/>
<protein>
    <submittedName>
        <fullName evidence="3">Uncharacterized protein</fullName>
    </submittedName>
</protein>
<feature type="region of interest" description="Disordered" evidence="2">
    <location>
        <begin position="412"/>
        <end position="434"/>
    </location>
</feature>
<feature type="coiled-coil region" evidence="1">
    <location>
        <begin position="122"/>
        <end position="187"/>
    </location>
</feature>
<sequence>MAHFGKNSTPIHEASLIGSSKPANRYLAATSVPSSPSLCSSQSSPILSLSPKSIYDQLEIYEDAELHVDQQLAENRRLRHEVAKYRLRAEHLENELFNKSTTSEIDIRSLVQKTLQPALLEKERYRREAERERHRREEIETQMARFDSQGLKFDQMNTELDDSKRQIKALQNQLVEAVQDIDFLQELNEKTTRSLQSLYFRIPDFLFPSHGENKSAEESPSPKSFKFNLDGFVSKVTNLIEGSHEMVDRILTLQSRNEELTSQLRKLELYGGRKSCNSICSPEEGIDSNSGSEKHCKETKAACSIINNLSNSVESSLPKENAQEHGHAPLPTEPGPTAEHSNSATAKININMIAEDLRQTQEELSTIKEVLIELEENGVMYQLELEEMTEQRNGLIEELRRKEEELISLKSDNDAAEPASPLNREEKLRHPNIHPLNDESDLGSLFLQEMQSLRMALSRSHVENQCLTQEIHHSTQDLSRYLDLFLALHRILSQPVGSSVNPSPYSSKSQSCSTPLCSARATTVYDYPTSQAVSSQVSPRLSPELTSSLEWDSYHCEQEREVVKEEMEKIIKSLDMLHLTES</sequence>
<evidence type="ECO:0000256" key="2">
    <source>
        <dbReference type="SAM" id="MobiDB-lite"/>
    </source>
</evidence>
<reference evidence="3 4" key="1">
    <citation type="submission" date="2016-07" db="EMBL/GenBank/DDBJ databases">
        <title>Pervasive Adenine N6-methylation of Active Genes in Fungi.</title>
        <authorList>
            <consortium name="DOE Joint Genome Institute"/>
            <person name="Mondo S.J."/>
            <person name="Dannebaum R.O."/>
            <person name="Kuo R.C."/>
            <person name="Labutti K."/>
            <person name="Haridas S."/>
            <person name="Kuo A."/>
            <person name="Salamov A."/>
            <person name="Ahrendt S.R."/>
            <person name="Lipzen A."/>
            <person name="Sullivan W."/>
            <person name="Andreopoulos W.B."/>
            <person name="Clum A."/>
            <person name="Lindquist E."/>
            <person name="Daum C."/>
            <person name="Ramamoorthy G.K."/>
            <person name="Gryganskyi A."/>
            <person name="Culley D."/>
            <person name="Magnuson J.K."/>
            <person name="James T.Y."/>
            <person name="O'Malley M.A."/>
            <person name="Stajich J.E."/>
            <person name="Spatafora J.W."/>
            <person name="Visel A."/>
            <person name="Grigoriev I.V."/>
        </authorList>
    </citation>
    <scope>NUCLEOTIDE SEQUENCE [LARGE SCALE GENOMIC DNA]</scope>
    <source>
        <strain evidence="3 4">CBS 931.73</strain>
    </source>
</reference>
<dbReference type="AlphaFoldDB" id="A0A1Y1Y1F0"/>
<comment type="caution">
    <text evidence="3">The sequence shown here is derived from an EMBL/GenBank/DDBJ whole genome shotgun (WGS) entry which is preliminary data.</text>
</comment>